<dbReference type="AlphaFoldDB" id="A0A437SV25"/>
<dbReference type="EMBL" id="RXIA01000014">
    <property type="protein sequence ID" value="RVU70690.1"/>
    <property type="molecule type" value="Genomic_DNA"/>
</dbReference>
<dbReference type="Proteomes" id="UP000288291">
    <property type="component" value="Unassembled WGS sequence"/>
</dbReference>
<evidence type="ECO:0000256" key="1">
    <source>
        <dbReference type="SAM" id="MobiDB-lite"/>
    </source>
</evidence>
<feature type="region of interest" description="Disordered" evidence="1">
    <location>
        <begin position="187"/>
        <end position="208"/>
    </location>
</feature>
<feature type="compositionally biased region" description="Polar residues" evidence="1">
    <location>
        <begin position="27"/>
        <end position="43"/>
    </location>
</feature>
<dbReference type="PROSITE" id="PS51257">
    <property type="entry name" value="PROKAR_LIPOPROTEIN"/>
    <property type="match status" value="1"/>
</dbReference>
<feature type="signal peptide" evidence="2">
    <location>
        <begin position="1"/>
        <end position="25"/>
    </location>
</feature>
<organism evidence="4 5">
    <name type="scientific">Lactobacillus xujianguonis</name>
    <dbReference type="NCBI Taxonomy" id="2495899"/>
    <lineage>
        <taxon>Bacteria</taxon>
        <taxon>Bacillati</taxon>
        <taxon>Bacillota</taxon>
        <taxon>Bacilli</taxon>
        <taxon>Lactobacillales</taxon>
        <taxon>Lactobacillaceae</taxon>
        <taxon>Lactobacillus</taxon>
    </lineage>
</organism>
<dbReference type="RefSeq" id="WP_103660872.1">
    <property type="nucleotide sequence ID" value="NZ_ML136882.1"/>
</dbReference>
<feature type="domain" description="PepSY" evidence="3">
    <location>
        <begin position="66"/>
        <end position="122"/>
    </location>
</feature>
<feature type="compositionally biased region" description="Basic and acidic residues" evidence="1">
    <location>
        <begin position="187"/>
        <end position="201"/>
    </location>
</feature>
<gene>
    <name evidence="4" type="ORF">EJK17_06095</name>
</gene>
<accession>A0A437SV25</accession>
<proteinExistence type="predicted"/>
<evidence type="ECO:0000256" key="2">
    <source>
        <dbReference type="SAM" id="SignalP"/>
    </source>
</evidence>
<evidence type="ECO:0000259" key="3">
    <source>
        <dbReference type="Pfam" id="PF03413"/>
    </source>
</evidence>
<keyword evidence="5" id="KW-1185">Reference proteome</keyword>
<protein>
    <recommendedName>
        <fullName evidence="3">PepSY domain-containing protein</fullName>
    </recommendedName>
</protein>
<reference evidence="4 5" key="1">
    <citation type="submission" date="2018-12" db="EMBL/GenBank/DDBJ databases">
        <authorList>
            <person name="Meng J."/>
        </authorList>
    </citation>
    <scope>NUCLEOTIDE SEQUENCE [LARGE SCALE GENOMIC DNA]</scope>
    <source>
        <strain evidence="4 5">HT111-2</strain>
    </source>
</reference>
<sequence length="208" mass="23194">MKKTKTIKLVSTAALAAMLCLGATACSNKESSHETTTQSSKQSSAEKRTDKVVGENKTKLKTVDIKVSQTEALNKFEQKFGKIQIKSIDLKPYGNSYVYEIDGFSKEQEHTAEIDAHTGKITHSHSEHLDLDDRHEKGIDLNGVISRQEASKIAEKHAHGTSKEWNLEEDNGKTYWDVKVSDGTKSHDVKIDAHSKQVVETEHDDDDD</sequence>
<comment type="caution">
    <text evidence="4">The sequence shown here is derived from an EMBL/GenBank/DDBJ whole genome shotgun (WGS) entry which is preliminary data.</text>
</comment>
<evidence type="ECO:0000313" key="5">
    <source>
        <dbReference type="Proteomes" id="UP000288291"/>
    </source>
</evidence>
<feature type="region of interest" description="Disordered" evidence="1">
    <location>
        <begin position="27"/>
        <end position="54"/>
    </location>
</feature>
<name>A0A437SV25_9LACO</name>
<evidence type="ECO:0000313" key="4">
    <source>
        <dbReference type="EMBL" id="RVU70690.1"/>
    </source>
</evidence>
<dbReference type="Gene3D" id="3.10.450.40">
    <property type="match status" value="2"/>
</dbReference>
<feature type="domain" description="PepSY" evidence="3">
    <location>
        <begin position="145"/>
        <end position="202"/>
    </location>
</feature>
<feature type="chain" id="PRO_5019246417" description="PepSY domain-containing protein" evidence="2">
    <location>
        <begin position="26"/>
        <end position="208"/>
    </location>
</feature>
<dbReference type="InterPro" id="IPR025711">
    <property type="entry name" value="PepSY"/>
</dbReference>
<feature type="compositionally biased region" description="Basic and acidic residues" evidence="1">
    <location>
        <begin position="44"/>
        <end position="54"/>
    </location>
</feature>
<keyword evidence="2" id="KW-0732">Signal</keyword>
<dbReference type="Pfam" id="PF03413">
    <property type="entry name" value="PepSY"/>
    <property type="match status" value="2"/>
</dbReference>